<evidence type="ECO:0000259" key="4">
    <source>
        <dbReference type="PROSITE" id="PS51039"/>
    </source>
</evidence>
<keyword evidence="3" id="KW-0862">Zinc</keyword>
<feature type="domain" description="AN1-type" evidence="4">
    <location>
        <begin position="30"/>
        <end position="78"/>
    </location>
</feature>
<dbReference type="Pfam" id="PF01428">
    <property type="entry name" value="zf-AN1"/>
    <property type="match status" value="1"/>
</dbReference>
<dbReference type="SUPFAM" id="SSF118310">
    <property type="entry name" value="AN1-like Zinc finger"/>
    <property type="match status" value="1"/>
</dbReference>
<dbReference type="EMBL" id="MN740828">
    <property type="protein sequence ID" value="QHU13995.1"/>
    <property type="molecule type" value="Genomic_DNA"/>
</dbReference>
<sequence>MSFADIDFTKILNLSTSSITVDLKESETEVSRPKRCQATDCRQKIKLTDSACKCKSFFCGVHRHAELHDCTFDYRQTTAVQLEKQLVKSQAVKFQRIE</sequence>
<dbReference type="PANTHER" id="PTHR10634">
    <property type="entry name" value="AN1-TYPE ZINC FINGER PROTEIN"/>
    <property type="match status" value="1"/>
</dbReference>
<dbReference type="GO" id="GO:0008270">
    <property type="term" value="F:zinc ion binding"/>
    <property type="evidence" value="ECO:0007669"/>
    <property type="project" value="UniProtKB-KW"/>
</dbReference>
<dbReference type="InterPro" id="IPR035896">
    <property type="entry name" value="AN1-like_Znf"/>
</dbReference>
<keyword evidence="2" id="KW-0863">Zinc-finger</keyword>
<organism evidence="5">
    <name type="scientific">viral metagenome</name>
    <dbReference type="NCBI Taxonomy" id="1070528"/>
    <lineage>
        <taxon>unclassified sequences</taxon>
        <taxon>metagenomes</taxon>
        <taxon>organismal metagenomes</taxon>
    </lineage>
</organism>
<dbReference type="PROSITE" id="PS51039">
    <property type="entry name" value="ZF_AN1"/>
    <property type="match status" value="1"/>
</dbReference>
<reference evidence="5" key="1">
    <citation type="journal article" date="2020" name="Nature">
        <title>Giant virus diversity and host interactions through global metagenomics.</title>
        <authorList>
            <person name="Schulz F."/>
            <person name="Roux S."/>
            <person name="Paez-Espino D."/>
            <person name="Jungbluth S."/>
            <person name="Walsh D.A."/>
            <person name="Denef V.J."/>
            <person name="McMahon K.D."/>
            <person name="Konstantinidis K.T."/>
            <person name="Eloe-Fadrosh E.A."/>
            <person name="Kyrpides N.C."/>
            <person name="Woyke T."/>
        </authorList>
    </citation>
    <scope>NUCLEOTIDE SEQUENCE</scope>
    <source>
        <strain evidence="5">GVMAG-S-1101182-85</strain>
    </source>
</reference>
<name>A0A6C0K7H4_9ZZZZ</name>
<dbReference type="InterPro" id="IPR000058">
    <property type="entry name" value="Znf_AN1"/>
</dbReference>
<dbReference type="Gene3D" id="4.10.1110.10">
    <property type="entry name" value="AN1-like Zinc finger"/>
    <property type="match status" value="1"/>
</dbReference>
<protein>
    <recommendedName>
        <fullName evidence="4">AN1-type domain-containing protein</fullName>
    </recommendedName>
</protein>
<keyword evidence="1" id="KW-0479">Metal-binding</keyword>
<proteinExistence type="predicted"/>
<dbReference type="InterPro" id="IPR050652">
    <property type="entry name" value="AN1_A20_ZnFinger"/>
</dbReference>
<evidence type="ECO:0000256" key="3">
    <source>
        <dbReference type="ARBA" id="ARBA00022833"/>
    </source>
</evidence>
<dbReference type="SMART" id="SM00154">
    <property type="entry name" value="ZnF_AN1"/>
    <property type="match status" value="1"/>
</dbReference>
<dbReference type="AlphaFoldDB" id="A0A6C0K7H4"/>
<evidence type="ECO:0000313" key="5">
    <source>
        <dbReference type="EMBL" id="QHU13995.1"/>
    </source>
</evidence>
<evidence type="ECO:0000256" key="1">
    <source>
        <dbReference type="ARBA" id="ARBA00022723"/>
    </source>
</evidence>
<evidence type="ECO:0000256" key="2">
    <source>
        <dbReference type="ARBA" id="ARBA00022771"/>
    </source>
</evidence>
<accession>A0A6C0K7H4</accession>